<feature type="transmembrane region" description="Helical" evidence="7">
    <location>
        <begin position="336"/>
        <end position="357"/>
    </location>
</feature>
<dbReference type="GO" id="GO:0005886">
    <property type="term" value="C:plasma membrane"/>
    <property type="evidence" value="ECO:0007669"/>
    <property type="project" value="UniProtKB-SubCell"/>
</dbReference>
<feature type="transmembrane region" description="Helical" evidence="7">
    <location>
        <begin position="176"/>
        <end position="195"/>
    </location>
</feature>
<keyword evidence="6 7" id="KW-0472">Membrane</keyword>
<name>A0A8J3ZR48_9ACTN</name>
<evidence type="ECO:0000256" key="6">
    <source>
        <dbReference type="ARBA" id="ARBA00023136"/>
    </source>
</evidence>
<proteinExistence type="inferred from homology"/>
<comment type="caution">
    <text evidence="8">The sequence shown here is derived from an EMBL/GenBank/DDBJ whole genome shotgun (WGS) entry which is preliminary data.</text>
</comment>
<organism evidence="8 9">
    <name type="scientific">Virgisporangium ochraceum</name>
    <dbReference type="NCBI Taxonomy" id="65505"/>
    <lineage>
        <taxon>Bacteria</taxon>
        <taxon>Bacillati</taxon>
        <taxon>Actinomycetota</taxon>
        <taxon>Actinomycetes</taxon>
        <taxon>Micromonosporales</taxon>
        <taxon>Micromonosporaceae</taxon>
        <taxon>Virgisporangium</taxon>
    </lineage>
</organism>
<evidence type="ECO:0000256" key="7">
    <source>
        <dbReference type="SAM" id="Phobius"/>
    </source>
</evidence>
<evidence type="ECO:0000256" key="3">
    <source>
        <dbReference type="ARBA" id="ARBA00022475"/>
    </source>
</evidence>
<evidence type="ECO:0000313" key="8">
    <source>
        <dbReference type="EMBL" id="GIJ68206.1"/>
    </source>
</evidence>
<dbReference type="RefSeq" id="WP_203928155.1">
    <property type="nucleotide sequence ID" value="NZ_BOPH01000038.1"/>
</dbReference>
<accession>A0A8J3ZR48</accession>
<reference evidence="8" key="1">
    <citation type="submission" date="2021-01" db="EMBL/GenBank/DDBJ databases">
        <title>Whole genome shotgun sequence of Virgisporangium ochraceum NBRC 16418.</title>
        <authorList>
            <person name="Komaki H."/>
            <person name="Tamura T."/>
        </authorList>
    </citation>
    <scope>NUCLEOTIDE SEQUENCE</scope>
    <source>
        <strain evidence="8">NBRC 16418</strain>
    </source>
</reference>
<gene>
    <name evidence="8" type="ORF">Voc01_031230</name>
</gene>
<feature type="transmembrane region" description="Helical" evidence="7">
    <location>
        <begin position="302"/>
        <end position="324"/>
    </location>
</feature>
<sequence>MSGDAVRPAAEREAAPIGAGGHGRLWHSAALIAAAVGWLALYRVNGPWWDLVVYRWLNLDETSRLGSGVHFFLYDSVKIVLLLVGIIFVVTVARSYLSLERTRALLGGRREGIANVAAAGLGVATPFCSCSAVPAFIGFVAAGVPLGVTLSFLIASPMINEVAVVLLYGMFGFKIAALYIGSGLVIATVAGFVLGRVCPTSWVEPFVYQTTLRGAAVAPGQRLSFDDRVVMGREEVVTILRRVWPYLLAGIGLGAVIHGWVPADFFARVAGPDNPLAPLVAVVIGVPLYSNAAGVLPLVEVLHAKGVAMGTVLAFMMSVVALSLPELILLRRVLKLQLLAAFVGVVAAGILATGYLFNAIL</sequence>
<feature type="transmembrane region" description="Helical" evidence="7">
    <location>
        <begin position="25"/>
        <end position="44"/>
    </location>
</feature>
<keyword evidence="9" id="KW-1185">Reference proteome</keyword>
<comment type="similarity">
    <text evidence="2">Belongs to the UPF0718 family.</text>
</comment>
<evidence type="ECO:0000256" key="4">
    <source>
        <dbReference type="ARBA" id="ARBA00022692"/>
    </source>
</evidence>
<dbReference type="PANTHER" id="PTHR42775:SF1">
    <property type="entry name" value="PERMEASE RV2963-RELATED"/>
    <property type="match status" value="1"/>
</dbReference>
<evidence type="ECO:0000256" key="2">
    <source>
        <dbReference type="ARBA" id="ARBA00006386"/>
    </source>
</evidence>
<keyword evidence="5 7" id="KW-1133">Transmembrane helix</keyword>
<dbReference type="AlphaFoldDB" id="A0A8J3ZR48"/>
<dbReference type="InterPro" id="IPR053166">
    <property type="entry name" value="UPF0718_permease"/>
</dbReference>
<evidence type="ECO:0000256" key="1">
    <source>
        <dbReference type="ARBA" id="ARBA00004651"/>
    </source>
</evidence>
<keyword evidence="4 7" id="KW-0812">Transmembrane</keyword>
<dbReference type="Proteomes" id="UP000635606">
    <property type="component" value="Unassembled WGS sequence"/>
</dbReference>
<evidence type="ECO:0000313" key="9">
    <source>
        <dbReference type="Proteomes" id="UP000635606"/>
    </source>
</evidence>
<feature type="transmembrane region" description="Helical" evidence="7">
    <location>
        <begin position="275"/>
        <end position="296"/>
    </location>
</feature>
<evidence type="ECO:0008006" key="10">
    <source>
        <dbReference type="Google" id="ProtNLM"/>
    </source>
</evidence>
<comment type="subcellular location">
    <subcellularLocation>
        <location evidence="1">Cell membrane</location>
        <topology evidence="1">Multi-pass membrane protein</topology>
    </subcellularLocation>
</comment>
<evidence type="ECO:0000256" key="5">
    <source>
        <dbReference type="ARBA" id="ARBA00022989"/>
    </source>
</evidence>
<keyword evidence="3" id="KW-1003">Cell membrane</keyword>
<protein>
    <recommendedName>
        <fullName evidence="10">Permease</fullName>
    </recommendedName>
</protein>
<feature type="transmembrane region" description="Helical" evidence="7">
    <location>
        <begin position="79"/>
        <end position="97"/>
    </location>
</feature>
<dbReference type="EMBL" id="BOPH01000038">
    <property type="protein sequence ID" value="GIJ68206.1"/>
    <property type="molecule type" value="Genomic_DNA"/>
</dbReference>
<feature type="transmembrane region" description="Helical" evidence="7">
    <location>
        <begin position="243"/>
        <end position="263"/>
    </location>
</feature>
<dbReference type="PANTHER" id="PTHR42775">
    <property type="entry name" value="PERMEASE RV2963-RELATED"/>
    <property type="match status" value="1"/>
</dbReference>
<dbReference type="Pfam" id="PF03773">
    <property type="entry name" value="ArsP_1"/>
    <property type="match status" value="1"/>
</dbReference>
<dbReference type="InterPro" id="IPR005524">
    <property type="entry name" value="DUF318"/>
</dbReference>